<organism evidence="2 3">
    <name type="scientific">Phytophthora rubi</name>
    <dbReference type="NCBI Taxonomy" id="129364"/>
    <lineage>
        <taxon>Eukaryota</taxon>
        <taxon>Sar</taxon>
        <taxon>Stramenopiles</taxon>
        <taxon>Oomycota</taxon>
        <taxon>Peronosporomycetes</taxon>
        <taxon>Peronosporales</taxon>
        <taxon>Peronosporaceae</taxon>
        <taxon>Phytophthora</taxon>
    </lineage>
</organism>
<feature type="compositionally biased region" description="Basic and acidic residues" evidence="1">
    <location>
        <begin position="102"/>
        <end position="114"/>
    </location>
</feature>
<feature type="compositionally biased region" description="Basic and acidic residues" evidence="1">
    <location>
        <begin position="130"/>
        <end position="140"/>
    </location>
</feature>
<dbReference type="EMBL" id="QXFV01001383">
    <property type="protein sequence ID" value="KAE9007263.1"/>
    <property type="molecule type" value="Genomic_DNA"/>
</dbReference>
<gene>
    <name evidence="2" type="ORF">PR001_g17004</name>
</gene>
<proteinExistence type="predicted"/>
<dbReference type="Proteomes" id="UP000429607">
    <property type="component" value="Unassembled WGS sequence"/>
</dbReference>
<sequence length="332" mass="36725">MAKVSKSAVPATPVRPTRGPTGARLILASNLTSRLSTISERSVSFDDSADEGADAKDTMMDYEVLEEKSLAAMQELDDQEGTMLSAGRSGGSRSLSRSLASEFHEVAKPDHAQDDYEDGIEESKALTPKKSAEGSADRSTNDGVLSAKTVGSPCFQDSHVAIPRSTSRVAHLPRESKVSRGFRWARSSTATRRTTRQFVPRDDSSDDDSEDYTDRGDETDSPSVELTRQVLDVSEMERRNSTPRLELATHQPLAQIRHFTGARNKSENSIQWLRAFVYEMKGTHTSSNEWCMAFELSLRDGALHCFSQSAKARYYSAKREGSEHVCDYLNQV</sequence>
<feature type="region of interest" description="Disordered" evidence="1">
    <location>
        <begin position="74"/>
        <end position="151"/>
    </location>
</feature>
<name>A0A6A3KU19_9STRA</name>
<protein>
    <recommendedName>
        <fullName evidence="4">Eukaryotic/viral aspartic protease</fullName>
    </recommendedName>
</protein>
<feature type="compositionally biased region" description="Low complexity" evidence="1">
    <location>
        <begin position="84"/>
        <end position="101"/>
    </location>
</feature>
<evidence type="ECO:0000313" key="2">
    <source>
        <dbReference type="EMBL" id="KAE9007263.1"/>
    </source>
</evidence>
<evidence type="ECO:0000256" key="1">
    <source>
        <dbReference type="SAM" id="MobiDB-lite"/>
    </source>
</evidence>
<dbReference type="AlphaFoldDB" id="A0A6A3KU19"/>
<evidence type="ECO:0000313" key="3">
    <source>
        <dbReference type="Proteomes" id="UP000429607"/>
    </source>
</evidence>
<feature type="region of interest" description="Disordered" evidence="1">
    <location>
        <begin position="1"/>
        <end position="22"/>
    </location>
</feature>
<accession>A0A6A3KU19</accession>
<evidence type="ECO:0008006" key="4">
    <source>
        <dbReference type="Google" id="ProtNLM"/>
    </source>
</evidence>
<comment type="caution">
    <text evidence="2">The sequence shown here is derived from an EMBL/GenBank/DDBJ whole genome shotgun (WGS) entry which is preliminary data.</text>
</comment>
<reference evidence="2 3" key="1">
    <citation type="submission" date="2018-09" db="EMBL/GenBank/DDBJ databases">
        <title>Genomic investigation of the strawberry pathogen Phytophthora fragariae indicates pathogenicity is determined by transcriptional variation in three key races.</title>
        <authorList>
            <person name="Adams T.M."/>
            <person name="Armitage A.D."/>
            <person name="Sobczyk M.K."/>
            <person name="Bates H.J."/>
            <person name="Dunwell J.M."/>
            <person name="Nellist C.F."/>
            <person name="Harrison R.J."/>
        </authorList>
    </citation>
    <scope>NUCLEOTIDE SEQUENCE [LARGE SCALE GENOMIC DNA]</scope>
    <source>
        <strain evidence="2 3">SCRP249</strain>
    </source>
</reference>
<feature type="region of interest" description="Disordered" evidence="1">
    <location>
        <begin position="166"/>
        <end position="223"/>
    </location>
</feature>
<feature type="region of interest" description="Disordered" evidence="1">
    <location>
        <begin position="38"/>
        <end position="60"/>
    </location>
</feature>